<evidence type="ECO:0000313" key="2">
    <source>
        <dbReference type="Proteomes" id="UP001500683"/>
    </source>
</evidence>
<proteinExistence type="predicted"/>
<gene>
    <name evidence="1" type="ORF">GCM10022214_10640</name>
</gene>
<keyword evidence="2" id="KW-1185">Reference proteome</keyword>
<sequence>MDQYGRLRALAEQLTLAGVETEAWTAVVTPGAVETITCREREDDGGKLWFFTSDGTPIAEADDEHLDDAAVLLLGFLARLAEGAAQAEEAEDAAVSS</sequence>
<comment type="caution">
    <text evidence="1">The sequence shown here is derived from an EMBL/GenBank/DDBJ whole genome shotgun (WGS) entry which is preliminary data.</text>
</comment>
<evidence type="ECO:0000313" key="1">
    <source>
        <dbReference type="EMBL" id="GAA4059913.1"/>
    </source>
</evidence>
<accession>A0ABP7V5M9</accession>
<organism evidence="1 2">
    <name type="scientific">Actinomadura miaoliensis</name>
    <dbReference type="NCBI Taxonomy" id="430685"/>
    <lineage>
        <taxon>Bacteria</taxon>
        <taxon>Bacillati</taxon>
        <taxon>Actinomycetota</taxon>
        <taxon>Actinomycetes</taxon>
        <taxon>Streptosporangiales</taxon>
        <taxon>Thermomonosporaceae</taxon>
        <taxon>Actinomadura</taxon>
    </lineage>
</organism>
<reference evidence="2" key="1">
    <citation type="journal article" date="2019" name="Int. J. Syst. Evol. Microbiol.">
        <title>The Global Catalogue of Microorganisms (GCM) 10K type strain sequencing project: providing services to taxonomists for standard genome sequencing and annotation.</title>
        <authorList>
            <consortium name="The Broad Institute Genomics Platform"/>
            <consortium name="The Broad Institute Genome Sequencing Center for Infectious Disease"/>
            <person name="Wu L."/>
            <person name="Ma J."/>
        </authorList>
    </citation>
    <scope>NUCLEOTIDE SEQUENCE [LARGE SCALE GENOMIC DNA]</scope>
    <source>
        <strain evidence="2">JCM 16702</strain>
    </source>
</reference>
<dbReference type="RefSeq" id="WP_344941512.1">
    <property type="nucleotide sequence ID" value="NZ_BAAAZG010000002.1"/>
</dbReference>
<dbReference type="Proteomes" id="UP001500683">
    <property type="component" value="Unassembled WGS sequence"/>
</dbReference>
<name>A0ABP7V5M9_9ACTN</name>
<dbReference type="EMBL" id="BAAAZG010000002">
    <property type="protein sequence ID" value="GAA4059913.1"/>
    <property type="molecule type" value="Genomic_DNA"/>
</dbReference>
<protein>
    <submittedName>
        <fullName evidence="1">Uncharacterized protein</fullName>
    </submittedName>
</protein>